<accession>A0A9D2LB31</accession>
<evidence type="ECO:0000256" key="1">
    <source>
        <dbReference type="SAM" id="MobiDB-lite"/>
    </source>
</evidence>
<reference evidence="2" key="1">
    <citation type="journal article" date="2021" name="PeerJ">
        <title>Extensive microbial diversity within the chicken gut microbiome revealed by metagenomics and culture.</title>
        <authorList>
            <person name="Gilroy R."/>
            <person name="Ravi A."/>
            <person name="Getino M."/>
            <person name="Pursley I."/>
            <person name="Horton D.L."/>
            <person name="Alikhan N.F."/>
            <person name="Baker D."/>
            <person name="Gharbi K."/>
            <person name="Hall N."/>
            <person name="Watson M."/>
            <person name="Adriaenssens E.M."/>
            <person name="Foster-Nyarko E."/>
            <person name="Jarju S."/>
            <person name="Secka A."/>
            <person name="Antonio M."/>
            <person name="Oren A."/>
            <person name="Chaudhuri R.R."/>
            <person name="La Ragione R."/>
            <person name="Hildebrand F."/>
            <person name="Pallen M.J."/>
        </authorList>
    </citation>
    <scope>NUCLEOTIDE SEQUENCE</scope>
    <source>
        <strain evidence="2">ChiHjej13B12-24818</strain>
    </source>
</reference>
<evidence type="ECO:0000313" key="2">
    <source>
        <dbReference type="EMBL" id="HJB09357.1"/>
    </source>
</evidence>
<protein>
    <submittedName>
        <fullName evidence="2">DUF3375 domain-containing protein</fullName>
    </submittedName>
</protein>
<evidence type="ECO:0000313" key="3">
    <source>
        <dbReference type="Proteomes" id="UP000823823"/>
    </source>
</evidence>
<feature type="compositionally biased region" description="Basic and acidic residues" evidence="1">
    <location>
        <begin position="76"/>
        <end position="86"/>
    </location>
</feature>
<name>A0A9D2LB31_9MICO</name>
<comment type="caution">
    <text evidence="2">The sequence shown here is derived from an EMBL/GenBank/DDBJ whole genome shotgun (WGS) entry which is preliminary data.</text>
</comment>
<dbReference type="EMBL" id="DWZH01000017">
    <property type="protein sequence ID" value="HJB09357.1"/>
    <property type="molecule type" value="Genomic_DNA"/>
</dbReference>
<dbReference type="Proteomes" id="UP000823823">
    <property type="component" value="Unassembled WGS sequence"/>
</dbReference>
<organism evidence="2 3">
    <name type="scientific">Candidatus Brachybacterium merdavium</name>
    <dbReference type="NCBI Taxonomy" id="2838513"/>
    <lineage>
        <taxon>Bacteria</taxon>
        <taxon>Bacillati</taxon>
        <taxon>Actinomycetota</taxon>
        <taxon>Actinomycetes</taxon>
        <taxon>Micrococcales</taxon>
        <taxon>Dermabacteraceae</taxon>
        <taxon>Brachybacterium</taxon>
    </lineage>
</organism>
<feature type="region of interest" description="Disordered" evidence="1">
    <location>
        <begin position="76"/>
        <end position="113"/>
    </location>
</feature>
<gene>
    <name evidence="2" type="ORF">H9786_02320</name>
</gene>
<feature type="compositionally biased region" description="Acidic residues" evidence="1">
    <location>
        <begin position="87"/>
        <end position="97"/>
    </location>
</feature>
<dbReference type="Pfam" id="PF11855">
    <property type="entry name" value="DUF3375"/>
    <property type="match status" value="1"/>
</dbReference>
<reference evidence="2" key="2">
    <citation type="submission" date="2021-04" db="EMBL/GenBank/DDBJ databases">
        <authorList>
            <person name="Gilroy R."/>
        </authorList>
    </citation>
    <scope>NUCLEOTIDE SEQUENCE</scope>
    <source>
        <strain evidence="2">ChiHjej13B12-24818</strain>
    </source>
</reference>
<dbReference type="AlphaFoldDB" id="A0A9D2LB31"/>
<sequence>MTAEPTRWTTHPRDAVSARKENYEQLRRASTWRLLAATKAPAVLAILQAVFPAGDRRLPRSELVARVGTHLALLHDEDAGPAHDADTDADAEPDTDGGGDRAERPTARGGRSAAEYVDAWVREGYLTRRDDQQHTETTFEPSPATIDAIQFIVSLEEHRPTTTQSRLQLVIQQFERLAEETETDRDVRLADLQRRRERIEAEIRELAEGELMLPSAEASVDKLRDILQIAGELSGDFLQYREDLRAVDLHLREQILSPEGSRGEILEQLLAGDDLLGQSSVGRTFTAFFRMLNDPVQTRATQELVDRLLERDFARSLTRTERERLANVFSDLYEPAQEVLDVKTELYRSLARFVRSQDFRQHRVLLEALREAQGVALAQKDEVSTRAPFPLELDLSRVAMSSVSQHRLKDPTDPGAPDVAEVHDATALSVEVLEDLVRSNDIDIVGLTGHINDVRGAAGQASLSDVLRAHPAQQGLATVIGLMFLATNHAQRREGSSEIVTWRELDGKDYAARVPTFFFLDDVPVE</sequence>
<dbReference type="InterPro" id="IPR021804">
    <property type="entry name" value="DUF3375"/>
</dbReference>
<proteinExistence type="predicted"/>